<keyword evidence="2" id="KW-1185">Reference proteome</keyword>
<dbReference type="EMBL" id="MCFK01009057">
    <property type="protein sequence ID" value="RKF55330.1"/>
    <property type="molecule type" value="Genomic_DNA"/>
</dbReference>
<accession>A0A420HD07</accession>
<organism evidence="1 2">
    <name type="scientific">Erysiphe neolycopersici</name>
    <dbReference type="NCBI Taxonomy" id="212602"/>
    <lineage>
        <taxon>Eukaryota</taxon>
        <taxon>Fungi</taxon>
        <taxon>Dikarya</taxon>
        <taxon>Ascomycota</taxon>
        <taxon>Pezizomycotina</taxon>
        <taxon>Leotiomycetes</taxon>
        <taxon>Erysiphales</taxon>
        <taxon>Erysiphaceae</taxon>
        <taxon>Erysiphe</taxon>
    </lineage>
</organism>
<evidence type="ECO:0000313" key="2">
    <source>
        <dbReference type="Proteomes" id="UP000286134"/>
    </source>
</evidence>
<protein>
    <submittedName>
        <fullName evidence="1">Uncharacterized protein</fullName>
    </submittedName>
</protein>
<evidence type="ECO:0000313" key="1">
    <source>
        <dbReference type="EMBL" id="RKF55330.1"/>
    </source>
</evidence>
<proteinExistence type="predicted"/>
<name>A0A420HD07_9PEZI</name>
<dbReference type="AlphaFoldDB" id="A0A420HD07"/>
<gene>
    <name evidence="1" type="ORF">OnM2_090024</name>
</gene>
<dbReference type="Proteomes" id="UP000286134">
    <property type="component" value="Unassembled WGS sequence"/>
</dbReference>
<reference evidence="1 2" key="1">
    <citation type="journal article" date="2018" name="BMC Genomics">
        <title>Comparative genome analyses reveal sequence features reflecting distinct modes of host-adaptation between dicot and monocot powdery mildew.</title>
        <authorList>
            <person name="Wu Y."/>
            <person name="Ma X."/>
            <person name="Pan Z."/>
            <person name="Kale S.D."/>
            <person name="Song Y."/>
            <person name="King H."/>
            <person name="Zhang Q."/>
            <person name="Presley C."/>
            <person name="Deng X."/>
            <person name="Wei C.I."/>
            <person name="Xiao S."/>
        </authorList>
    </citation>
    <scope>NUCLEOTIDE SEQUENCE [LARGE SCALE GENOMIC DNA]</scope>
    <source>
        <strain evidence="1">UMSG2</strain>
    </source>
</reference>
<comment type="caution">
    <text evidence="1">The sequence shown here is derived from an EMBL/GenBank/DDBJ whole genome shotgun (WGS) entry which is preliminary data.</text>
</comment>
<sequence>MSVWSCKVIISLKAIVVPMTCTLAKSLQIIFILAKLPVKSEAENDDTWLIIKKNKSSVRFLLPTGWITNKIVQVPNLCNYNFDASKNAQRASQAYDHHPFIPDRSVAPLETVILCSFKCPANL</sequence>